<gene>
    <name evidence="2" type="ORF">J5N97_004780</name>
</gene>
<protein>
    <submittedName>
        <fullName evidence="2">Uncharacterized protein</fullName>
    </submittedName>
</protein>
<dbReference type="OrthoDB" id="691424at2759"/>
<dbReference type="EMBL" id="JAGGNH010000001">
    <property type="protein sequence ID" value="KAJ0986424.1"/>
    <property type="molecule type" value="Genomic_DNA"/>
</dbReference>
<comment type="caution">
    <text evidence="2">The sequence shown here is derived from an EMBL/GenBank/DDBJ whole genome shotgun (WGS) entry which is preliminary data.</text>
</comment>
<evidence type="ECO:0000256" key="1">
    <source>
        <dbReference type="SAM" id="MobiDB-lite"/>
    </source>
</evidence>
<dbReference type="NCBIfam" id="TIGR01615">
    <property type="entry name" value="A_thal_3542"/>
    <property type="match status" value="1"/>
</dbReference>
<dbReference type="PANTHER" id="PTHR31579:SF58">
    <property type="entry name" value="PLANT-SPECIFIC DOMAIN TIGR01615 FAMILY PROTEIN"/>
    <property type="match status" value="1"/>
</dbReference>
<organism evidence="2 3">
    <name type="scientific">Dioscorea zingiberensis</name>
    <dbReference type="NCBI Taxonomy" id="325984"/>
    <lineage>
        <taxon>Eukaryota</taxon>
        <taxon>Viridiplantae</taxon>
        <taxon>Streptophyta</taxon>
        <taxon>Embryophyta</taxon>
        <taxon>Tracheophyta</taxon>
        <taxon>Spermatophyta</taxon>
        <taxon>Magnoliopsida</taxon>
        <taxon>Liliopsida</taxon>
        <taxon>Dioscoreales</taxon>
        <taxon>Dioscoreaceae</taxon>
        <taxon>Dioscorea</taxon>
    </lineage>
</organism>
<keyword evidence="3" id="KW-1185">Reference proteome</keyword>
<name>A0A9D5D8J3_9LILI</name>
<dbReference type="Proteomes" id="UP001085076">
    <property type="component" value="Miscellaneous, Linkage group lg01"/>
</dbReference>
<dbReference type="InterPro" id="IPR006502">
    <property type="entry name" value="PDDEXK-like"/>
</dbReference>
<proteinExistence type="predicted"/>
<evidence type="ECO:0000313" key="2">
    <source>
        <dbReference type="EMBL" id="KAJ0986424.1"/>
    </source>
</evidence>
<dbReference type="Pfam" id="PF04720">
    <property type="entry name" value="PDDEXK_6"/>
    <property type="match status" value="1"/>
</dbReference>
<feature type="compositionally biased region" description="Acidic residues" evidence="1">
    <location>
        <begin position="25"/>
        <end position="43"/>
    </location>
</feature>
<sequence>MVMEFLEERETKVWPASFFANNSSDDGDGDGDDDEDEHGEEQQQDPASLAEKKAFWETQIQLIKEAMSRSSSLETRIRMETEKSLRKLRDDGVLCPCLNRGNTGCCRNCLMNCISDRLKEAGYNSALCRSKWRRSPDIPSGEHSYIDVVMDSKNEKRGPIRVLIELNFRAEFEMARASEDYNMLVNCVPEVFVGKTEKLRNVIKIMCGAAKKCLKDNKMHMAPWRKQKYMQSKWLSACERMPRPGPVLQTAVSGRQSKPRASMLTFDLHCTAVEVV</sequence>
<accession>A0A9D5D8J3</accession>
<evidence type="ECO:0000313" key="3">
    <source>
        <dbReference type="Proteomes" id="UP001085076"/>
    </source>
</evidence>
<reference evidence="2" key="2">
    <citation type="journal article" date="2022" name="Hortic Res">
        <title>The genome of Dioscorea zingiberensis sheds light on the biosynthesis, origin and evolution of the medicinally important diosgenin saponins.</title>
        <authorList>
            <person name="Li Y."/>
            <person name="Tan C."/>
            <person name="Li Z."/>
            <person name="Guo J."/>
            <person name="Li S."/>
            <person name="Chen X."/>
            <person name="Wang C."/>
            <person name="Dai X."/>
            <person name="Yang H."/>
            <person name="Song W."/>
            <person name="Hou L."/>
            <person name="Xu J."/>
            <person name="Tong Z."/>
            <person name="Xu A."/>
            <person name="Yuan X."/>
            <person name="Wang W."/>
            <person name="Yang Q."/>
            <person name="Chen L."/>
            <person name="Sun Z."/>
            <person name="Wang K."/>
            <person name="Pan B."/>
            <person name="Chen J."/>
            <person name="Bao Y."/>
            <person name="Liu F."/>
            <person name="Qi X."/>
            <person name="Gang D.R."/>
            <person name="Wen J."/>
            <person name="Li J."/>
        </authorList>
    </citation>
    <scope>NUCLEOTIDE SEQUENCE</scope>
    <source>
        <strain evidence="2">Dzin_1.0</strain>
    </source>
</reference>
<feature type="region of interest" description="Disordered" evidence="1">
    <location>
        <begin position="16"/>
        <end position="50"/>
    </location>
</feature>
<reference evidence="2" key="1">
    <citation type="submission" date="2021-03" db="EMBL/GenBank/DDBJ databases">
        <authorList>
            <person name="Li Z."/>
            <person name="Yang C."/>
        </authorList>
    </citation>
    <scope>NUCLEOTIDE SEQUENCE</scope>
    <source>
        <strain evidence="2">Dzin_1.0</strain>
        <tissue evidence="2">Leaf</tissue>
    </source>
</reference>
<dbReference type="AlphaFoldDB" id="A0A9D5D8J3"/>
<dbReference type="PANTHER" id="PTHR31579">
    <property type="entry name" value="OS03G0796600 PROTEIN"/>
    <property type="match status" value="1"/>
</dbReference>